<proteinExistence type="predicted"/>
<accession>A0ACB8HZK6</accession>
<dbReference type="Proteomes" id="UP000829398">
    <property type="component" value="Chromosome 9"/>
</dbReference>
<comment type="caution">
    <text evidence="1">The sequence shown here is derived from an EMBL/GenBank/DDBJ whole genome shotgun (WGS) entry which is preliminary data.</text>
</comment>
<evidence type="ECO:0000313" key="1">
    <source>
        <dbReference type="EMBL" id="KAH9680300.1"/>
    </source>
</evidence>
<dbReference type="EMBL" id="CM039178">
    <property type="protein sequence ID" value="KAH9680300.1"/>
    <property type="molecule type" value="Genomic_DNA"/>
</dbReference>
<gene>
    <name evidence="1" type="ORF">KPL71_026499</name>
</gene>
<organism evidence="1 2">
    <name type="scientific">Citrus sinensis</name>
    <name type="common">Sweet orange</name>
    <name type="synonym">Citrus aurantium var. sinensis</name>
    <dbReference type="NCBI Taxonomy" id="2711"/>
    <lineage>
        <taxon>Eukaryota</taxon>
        <taxon>Viridiplantae</taxon>
        <taxon>Streptophyta</taxon>
        <taxon>Embryophyta</taxon>
        <taxon>Tracheophyta</taxon>
        <taxon>Spermatophyta</taxon>
        <taxon>Magnoliopsida</taxon>
        <taxon>eudicotyledons</taxon>
        <taxon>Gunneridae</taxon>
        <taxon>Pentapetalae</taxon>
        <taxon>rosids</taxon>
        <taxon>malvids</taxon>
        <taxon>Sapindales</taxon>
        <taxon>Rutaceae</taxon>
        <taxon>Aurantioideae</taxon>
        <taxon>Citrus</taxon>
    </lineage>
</organism>
<name>A0ACB8HZK6_CITSI</name>
<sequence length="1746" mass="197564">MNNLQDAQNLNPHGPLQPANIQEEHNEHANGRQPGNNNIIYMADDRDRAIRDYAVLTPQVVHPGIIRPEERFKELLRRCPHHGIPCCIQLETFYNGLNLSTMLMVDASVNGALLSKSYTEAHEILERIANNNYQWPSTRQPAARGSAGVHNIDAITALSAQVTSLTNMVKAMTVAPATIKQVTELSCVYCGEEHDFDNCPGNPASVNYVALIKGYIAKNEAIVKSQAVSLRNLENQMGQLAIAMSSRTQGSLPSNTEDPRREGKEHCKVINLMSGKNMDIPVDVTKNRREFNSAQKLSQNRSMLQQPLLQDTGDMGQATTNAEEVQPEHAEKEVATPVVTTCTKPNKLNLISPEATQQFRHPPPFPQRFQKQKQDKQFSKFLEVLKQLHINIPFVEALEQMPNYVKFLKDILARKRRLGEFETVALTQESNHMLQSKIPTKLKDPGSFTIPCSIGTRYAGRALCDLGASINLMPLSVFKPLGVRECRPTTVTLQLADRSHAYPEGKIEDVLVKIDKFIFLVDFIVLDFEADKETEWTDAAVMYLTKSPPLRMLKRKMLQQSKQIRWTNSNLIGTTGQEQSLVDLLGKYRRAIGWTIADIKGISPSICMHKILLENCSSNSVEHQRRLNPIMKEVVKKEIIKWLDVGVIYLISDSSWVSPVQCVPKKGGITIMANEKNELILTMTVTGWRVCIDYKKLNKATRKDHFPLPFIDQMLDRLTGKQYYCFLDGYSGYNQIAIALEDQEKTTFTCPYGTFSFRRMSFGLCNAPTTFQRCMMSIFSDMVEQTLEVFMDDFSVFGETYNDCLHNLEEVLKRCEMTNLVLNWEKCHFIVQEGIVLGHKISKDGIEVDKAKIEVIDKLPPPTLVKGIRSFLGHAGFYRRFIKDFSKVAKPLYSLLEHDKPFHFDKECLQAFGELKKALITALRVISPYWTLPFELMCDASDHSVGAVLGQRKDKVFHSIYYASKTFTPTQINYTTTEKELLAIGFAFDKFRAYLVEFDLEIKYRKGTENQVAYHLSRLEADTSTLTRKGITETFPDEQLLVVQQAQMLQQSESPWCQRTGNVTSRYEMPLTNILEVEVFYVWGIDFMGPFPPSFGNLYIIVAVDYVSKWVEAAALPTNDAKTRLFFRKMIFPAMMKYGVRHKITTVYHPQSNGQAEVSNREIKKILEKMMNPTRKDWSLHLHDSLWAYRTAYKTPLGMSPYRIVYGKACHLPLELEHKAHWALKKLNWDMHAATEQRKLQLCELDELWLFSYENARIYKERTKHWHDKHIQHRKFTPDQLMLLHNTILRLFPGKLKSRWSSPFKLLKSYLHGAVDLLDEQTGHEFKVNGHRVKHYIHPAVECSKELRDKLTPKKWNTIFTTLTIEGASWANEKGRIVNRIDLKPIAKVWVKFLKSRLMPTTHTTTVSQEKLVLLYVIVRGLPIDVVSGVRLNARDEHVKNDGAFTARTIERVAGESAGTTTEPAVVTGARRAIGLEQTIQTLSNNITQCVEAQQRENGRFSSYLQHLDNQLHQFALYMKRTHRNFPDALRQQFNFDTHTTDAPAEVSAEATATEEPAEDAAVEPQAEEESEDAEPSDPPEEEGDKSETDGSPTEAKDNLEKEYEPSIPVLASKRKAKGKAKMTTPPASEDEMEQVDVELAAAAARAMPTPEQAKKLLAVIAAITAEGQAANALTTKPPQQTPSQPIRTSPRQSSKRKGSTSTGTTTATPTSTPLASPIAKKTKPLPAASPKASSKDKLCSASKKR</sequence>
<evidence type="ECO:0000313" key="2">
    <source>
        <dbReference type="Proteomes" id="UP000829398"/>
    </source>
</evidence>
<protein>
    <submittedName>
        <fullName evidence="1">Uncharacterized protein</fullName>
    </submittedName>
</protein>
<keyword evidence="2" id="KW-1185">Reference proteome</keyword>
<reference evidence="2" key="1">
    <citation type="journal article" date="2023" name="Hortic. Res.">
        <title>A chromosome-level phased genome enabling allele-level studies in sweet orange: a case study on citrus Huanglongbing tolerance.</title>
        <authorList>
            <person name="Wu B."/>
            <person name="Yu Q."/>
            <person name="Deng Z."/>
            <person name="Duan Y."/>
            <person name="Luo F."/>
            <person name="Gmitter F. Jr."/>
        </authorList>
    </citation>
    <scope>NUCLEOTIDE SEQUENCE [LARGE SCALE GENOMIC DNA]</scope>
    <source>
        <strain evidence="2">cv. Valencia</strain>
    </source>
</reference>